<dbReference type="Proteomes" id="UP000482960">
    <property type="component" value="Unassembled WGS sequence"/>
</dbReference>
<gene>
    <name evidence="1" type="ORF">Prum_046600</name>
</gene>
<name>A0A6V8L7Q9_9ACTN</name>
<evidence type="ECO:0000313" key="1">
    <source>
        <dbReference type="EMBL" id="GFJ91018.1"/>
    </source>
</evidence>
<keyword evidence="2" id="KW-1185">Reference proteome</keyword>
<protein>
    <submittedName>
        <fullName evidence="1">Uncharacterized protein</fullName>
    </submittedName>
</protein>
<reference evidence="1 2" key="1">
    <citation type="submission" date="2020-03" db="EMBL/GenBank/DDBJ databases">
        <title>Whole genome shotgun sequence of Phytohabitans rumicis NBRC 108638.</title>
        <authorList>
            <person name="Komaki H."/>
            <person name="Tamura T."/>
        </authorList>
    </citation>
    <scope>NUCLEOTIDE SEQUENCE [LARGE SCALE GENOMIC DNA]</scope>
    <source>
        <strain evidence="1 2">NBRC 108638</strain>
    </source>
</reference>
<evidence type="ECO:0000313" key="2">
    <source>
        <dbReference type="Proteomes" id="UP000482960"/>
    </source>
</evidence>
<reference evidence="1 2" key="2">
    <citation type="submission" date="2020-03" db="EMBL/GenBank/DDBJ databases">
        <authorList>
            <person name="Ichikawa N."/>
            <person name="Kimura A."/>
            <person name="Kitahashi Y."/>
            <person name="Uohara A."/>
        </authorList>
    </citation>
    <scope>NUCLEOTIDE SEQUENCE [LARGE SCALE GENOMIC DNA]</scope>
    <source>
        <strain evidence="1 2">NBRC 108638</strain>
    </source>
</reference>
<dbReference type="AlphaFoldDB" id="A0A6V8L7Q9"/>
<proteinExistence type="predicted"/>
<sequence>MVNGDVPFVVCVSSDVAVRERVVRRLDDCGAVVLCTDLSELRAMLFPALPLGPPRRRPAPRCASANWSWTPPDTWSPGATSRWR</sequence>
<dbReference type="EMBL" id="BLPG01000001">
    <property type="protein sequence ID" value="GFJ91018.1"/>
    <property type="molecule type" value="Genomic_DNA"/>
</dbReference>
<organism evidence="1 2">
    <name type="scientific">Phytohabitans rumicis</name>
    <dbReference type="NCBI Taxonomy" id="1076125"/>
    <lineage>
        <taxon>Bacteria</taxon>
        <taxon>Bacillati</taxon>
        <taxon>Actinomycetota</taxon>
        <taxon>Actinomycetes</taxon>
        <taxon>Micromonosporales</taxon>
        <taxon>Micromonosporaceae</taxon>
    </lineage>
</organism>
<accession>A0A6V8L7Q9</accession>
<comment type="caution">
    <text evidence="1">The sequence shown here is derived from an EMBL/GenBank/DDBJ whole genome shotgun (WGS) entry which is preliminary data.</text>
</comment>